<evidence type="ECO:0000313" key="4">
    <source>
        <dbReference type="Proteomes" id="UP000031668"/>
    </source>
</evidence>
<evidence type="ECO:0000256" key="1">
    <source>
        <dbReference type="ARBA" id="ARBA00022729"/>
    </source>
</evidence>
<dbReference type="InterPro" id="IPR029052">
    <property type="entry name" value="Metallo-depent_PP-like"/>
</dbReference>
<gene>
    <name evidence="3" type="ORF">RF11_04914</name>
</gene>
<organism evidence="3 4">
    <name type="scientific">Thelohanellus kitauei</name>
    <name type="common">Myxosporean</name>
    <dbReference type="NCBI Taxonomy" id="669202"/>
    <lineage>
        <taxon>Eukaryota</taxon>
        <taxon>Metazoa</taxon>
        <taxon>Cnidaria</taxon>
        <taxon>Myxozoa</taxon>
        <taxon>Myxosporea</taxon>
        <taxon>Bivalvulida</taxon>
        <taxon>Platysporina</taxon>
        <taxon>Myxobolidae</taxon>
        <taxon>Thelohanellus</taxon>
    </lineage>
</organism>
<evidence type="ECO:0000313" key="3">
    <source>
        <dbReference type="EMBL" id="KII74811.1"/>
    </source>
</evidence>
<dbReference type="GO" id="GO:0016787">
    <property type="term" value="F:hydrolase activity"/>
    <property type="evidence" value="ECO:0007669"/>
    <property type="project" value="UniProtKB-KW"/>
</dbReference>
<sequence length="178" mass="20496">MTVSELLESSRLCRFLALLIFIVHAQKRIFVDDNKLNVLVVGDIGVRASESAVKEGVVRAILLIEDHQSRPFQLGINPGGNEYPHGSKKDELINLRWIFELSFPSSVFPFDFLTVPGQVDYEGDVLTQIRYHQDQKRFYMPDRNFIYDVELRDGSLIRFVCIDSTPLFDPELSRQYNA</sequence>
<reference evidence="3 4" key="1">
    <citation type="journal article" date="2014" name="Genome Biol. Evol.">
        <title>The genome of the myxosporean Thelohanellus kitauei shows adaptations to nutrient acquisition within its fish host.</title>
        <authorList>
            <person name="Yang Y."/>
            <person name="Xiong J."/>
            <person name="Zhou Z."/>
            <person name="Huo F."/>
            <person name="Miao W."/>
            <person name="Ran C."/>
            <person name="Liu Y."/>
            <person name="Zhang J."/>
            <person name="Feng J."/>
            <person name="Wang M."/>
            <person name="Wang M."/>
            <person name="Wang L."/>
            <person name="Yao B."/>
        </authorList>
    </citation>
    <scope>NUCLEOTIDE SEQUENCE [LARGE SCALE GENOMIC DNA]</scope>
    <source>
        <strain evidence="3">Wuqing</strain>
    </source>
</reference>
<dbReference type="Gene3D" id="3.60.21.10">
    <property type="match status" value="1"/>
</dbReference>
<dbReference type="Proteomes" id="UP000031668">
    <property type="component" value="Unassembled WGS sequence"/>
</dbReference>
<keyword evidence="1" id="KW-0732">Signal</keyword>
<dbReference type="AlphaFoldDB" id="A0A0C2N597"/>
<dbReference type="PANTHER" id="PTHR10161:SF14">
    <property type="entry name" value="TARTRATE-RESISTANT ACID PHOSPHATASE TYPE 5"/>
    <property type="match status" value="1"/>
</dbReference>
<keyword evidence="4" id="KW-1185">Reference proteome</keyword>
<name>A0A0C2N597_THEKT</name>
<evidence type="ECO:0000256" key="2">
    <source>
        <dbReference type="ARBA" id="ARBA00022801"/>
    </source>
</evidence>
<comment type="caution">
    <text evidence="3">The sequence shown here is derived from an EMBL/GenBank/DDBJ whole genome shotgun (WGS) entry which is preliminary data.</text>
</comment>
<dbReference type="InterPro" id="IPR051558">
    <property type="entry name" value="Metallophosphoesterase_PAP"/>
</dbReference>
<protein>
    <submittedName>
        <fullName evidence="3">Uncharacterized protein</fullName>
    </submittedName>
</protein>
<proteinExistence type="predicted"/>
<dbReference type="PANTHER" id="PTHR10161">
    <property type="entry name" value="TARTRATE-RESISTANT ACID PHOSPHATASE TYPE 5"/>
    <property type="match status" value="1"/>
</dbReference>
<accession>A0A0C2N597</accession>
<dbReference type="EMBL" id="JWZT01000244">
    <property type="protein sequence ID" value="KII74811.1"/>
    <property type="molecule type" value="Genomic_DNA"/>
</dbReference>
<keyword evidence="2" id="KW-0378">Hydrolase</keyword>